<dbReference type="InterPro" id="IPR050954">
    <property type="entry name" value="ET_IronSulfur_Cluster-Binding"/>
</dbReference>
<dbReference type="Pfam" id="PF13247">
    <property type="entry name" value="Fer4_11"/>
    <property type="match status" value="1"/>
</dbReference>
<evidence type="ECO:0000256" key="1">
    <source>
        <dbReference type="ARBA" id="ARBA00022485"/>
    </source>
</evidence>
<dbReference type="EMBL" id="CABDVL010000003">
    <property type="protein sequence ID" value="VTM57992.1"/>
    <property type="molecule type" value="Genomic_DNA"/>
</dbReference>
<dbReference type="PANTHER" id="PTHR43177:SF3">
    <property type="entry name" value="PROTEIN NRFC HOMOLOG"/>
    <property type="match status" value="1"/>
</dbReference>
<dbReference type="SUPFAM" id="SSF54862">
    <property type="entry name" value="4Fe-4S ferredoxins"/>
    <property type="match status" value="1"/>
</dbReference>
<keyword evidence="3" id="KW-0408">Iron</keyword>
<evidence type="ECO:0000259" key="5">
    <source>
        <dbReference type="PROSITE" id="PS51379"/>
    </source>
</evidence>
<evidence type="ECO:0000256" key="3">
    <source>
        <dbReference type="ARBA" id="ARBA00023004"/>
    </source>
</evidence>
<evidence type="ECO:0000256" key="4">
    <source>
        <dbReference type="ARBA" id="ARBA00023014"/>
    </source>
</evidence>
<feature type="domain" description="4Fe-4S ferredoxin-type" evidence="5">
    <location>
        <begin position="3"/>
        <end position="22"/>
    </location>
</feature>
<feature type="domain" description="4Fe-4S ferredoxin-type" evidence="5">
    <location>
        <begin position="114"/>
        <end position="147"/>
    </location>
</feature>
<accession>A0A4P0YC92</accession>
<sequence length="198" mass="21363">MNHFILSDSRKCIGCQACEVACVMAHNEEQHVLTPQRFLPRITVIKAEGQRNAITCRHCEDAPCVRSCPNDAIAQSGDSVQVRQEKCIGCKSCMVACPFGVMQVVVTPQAAGLVKASAHKCDLCQGREAGPACVENCPAQALTLADDETLITLAKQRRLRSACQEVQPWQRGYAALQPAQCWREGQANGDDAPARGAG</sequence>
<dbReference type="GO" id="GO:0046872">
    <property type="term" value="F:metal ion binding"/>
    <property type="evidence" value="ECO:0007669"/>
    <property type="project" value="UniProtKB-KW"/>
</dbReference>
<keyword evidence="4" id="KW-0411">Iron-sulfur</keyword>
<keyword evidence="1" id="KW-0004">4Fe-4S</keyword>
<dbReference type="Proteomes" id="UP000507695">
    <property type="component" value="Unassembled WGS sequence"/>
</dbReference>
<dbReference type="GO" id="GO:0051539">
    <property type="term" value="F:4 iron, 4 sulfur cluster binding"/>
    <property type="evidence" value="ECO:0007669"/>
    <property type="project" value="UniProtKB-KW"/>
</dbReference>
<dbReference type="AlphaFoldDB" id="A0A4P0YC92"/>
<dbReference type="InterPro" id="IPR017900">
    <property type="entry name" value="4Fe4S_Fe_S_CS"/>
</dbReference>
<dbReference type="PANTHER" id="PTHR43177">
    <property type="entry name" value="PROTEIN NRFC"/>
    <property type="match status" value="1"/>
</dbReference>
<proteinExistence type="predicted"/>
<dbReference type="CDD" id="cd10554">
    <property type="entry name" value="HycB_like"/>
    <property type="match status" value="1"/>
</dbReference>
<feature type="domain" description="4Fe-4S ferredoxin-type" evidence="5">
    <location>
        <begin position="78"/>
        <end position="107"/>
    </location>
</feature>
<dbReference type="InterPro" id="IPR017896">
    <property type="entry name" value="4Fe4S_Fe-S-bd"/>
</dbReference>
<name>A0A4P0YC92_KLEPN</name>
<evidence type="ECO:0000256" key="2">
    <source>
        <dbReference type="ARBA" id="ARBA00022723"/>
    </source>
</evidence>
<dbReference type="Gene3D" id="3.30.70.20">
    <property type="match status" value="2"/>
</dbReference>
<gene>
    <name evidence="6" type="primary">hydN_1</name>
    <name evidence="6" type="ORF">NCTC9183_05301</name>
</gene>
<dbReference type="PROSITE" id="PS00198">
    <property type="entry name" value="4FE4S_FER_1"/>
    <property type="match status" value="1"/>
</dbReference>
<protein>
    <submittedName>
        <fullName evidence="6">Pyridine nucleotide-disulfide oxidoreductase family protein</fullName>
    </submittedName>
</protein>
<reference evidence="6" key="1">
    <citation type="submission" date="2019-04" db="EMBL/GenBank/DDBJ databases">
        <authorList>
            <consortium name="Pathogen Informatics"/>
        </authorList>
    </citation>
    <scope>NUCLEOTIDE SEQUENCE</scope>
    <source>
        <strain evidence="6">NCTC9183</strain>
    </source>
</reference>
<organism evidence="6">
    <name type="scientific">Klebsiella pneumoniae</name>
    <dbReference type="NCBI Taxonomy" id="573"/>
    <lineage>
        <taxon>Bacteria</taxon>
        <taxon>Pseudomonadati</taxon>
        <taxon>Pseudomonadota</taxon>
        <taxon>Gammaproteobacteria</taxon>
        <taxon>Enterobacterales</taxon>
        <taxon>Enterobacteriaceae</taxon>
        <taxon>Klebsiella/Raoultella group</taxon>
        <taxon>Klebsiella</taxon>
        <taxon>Klebsiella pneumoniae complex</taxon>
    </lineage>
</organism>
<dbReference type="PROSITE" id="PS51379">
    <property type="entry name" value="4FE4S_FER_2"/>
    <property type="match status" value="3"/>
</dbReference>
<keyword evidence="2" id="KW-0479">Metal-binding</keyword>
<evidence type="ECO:0000313" key="6">
    <source>
        <dbReference type="EMBL" id="VTM57992.1"/>
    </source>
</evidence>